<dbReference type="InParanoid" id="M1ZBE0"/>
<dbReference type="STRING" id="1266370.NITGR_330022"/>
<dbReference type="OrthoDB" id="9806837at2"/>
<dbReference type="AlphaFoldDB" id="M1ZBE0"/>
<dbReference type="FunCoup" id="M1ZBE0">
    <property type="interactions" value="452"/>
</dbReference>
<dbReference type="Proteomes" id="UP000011704">
    <property type="component" value="Unassembled WGS sequence"/>
</dbReference>
<dbReference type="InterPro" id="IPR050088">
    <property type="entry name" value="IspD/TarI_cytidylyltransf_bact"/>
</dbReference>
<dbReference type="GO" id="GO:0019288">
    <property type="term" value="P:isopentenyl diphosphate biosynthetic process, methylerythritol 4-phosphate pathway"/>
    <property type="evidence" value="ECO:0007669"/>
    <property type="project" value="UniProtKB-UniRule"/>
</dbReference>
<dbReference type="CDD" id="cd02516">
    <property type="entry name" value="CDP-ME_synthetase"/>
    <property type="match status" value="1"/>
</dbReference>
<dbReference type="GO" id="GO:0050518">
    <property type="term" value="F:2-C-methyl-D-erythritol 4-phosphate cytidylyltransferase activity"/>
    <property type="evidence" value="ECO:0007669"/>
    <property type="project" value="UniProtKB-UniRule"/>
</dbReference>
<evidence type="ECO:0000256" key="6">
    <source>
        <dbReference type="ARBA" id="ARBA00023229"/>
    </source>
</evidence>
<comment type="function">
    <text evidence="7">Catalyzes the formation of 4-diphosphocytidyl-2-C-methyl-D-erythritol from CTP and 2-C-methyl-D-erythritol 4-phosphate (MEP).</text>
</comment>
<evidence type="ECO:0000313" key="9">
    <source>
        <dbReference type="Proteomes" id="UP000011704"/>
    </source>
</evidence>
<evidence type="ECO:0000256" key="3">
    <source>
        <dbReference type="ARBA" id="ARBA00009789"/>
    </source>
</evidence>
<keyword evidence="6 7" id="KW-0414">Isoprene biosynthesis</keyword>
<dbReference type="NCBIfam" id="TIGR00453">
    <property type="entry name" value="ispD"/>
    <property type="match status" value="1"/>
</dbReference>
<dbReference type="EC" id="2.7.7.60" evidence="7"/>
<evidence type="ECO:0000256" key="7">
    <source>
        <dbReference type="HAMAP-Rule" id="MF_00108"/>
    </source>
</evidence>
<evidence type="ECO:0000256" key="5">
    <source>
        <dbReference type="ARBA" id="ARBA00022695"/>
    </source>
</evidence>
<keyword evidence="9" id="KW-1185">Reference proteome</keyword>
<comment type="pathway">
    <text evidence="2 7">Isoprenoid biosynthesis; isopentenyl diphosphate biosynthesis via DXP pathway; isopentenyl diphosphate from 1-deoxy-D-xylulose 5-phosphate: step 2/6.</text>
</comment>
<proteinExistence type="inferred from homology"/>
<dbReference type="InterPro" id="IPR018294">
    <property type="entry name" value="ISPD_synthase_CS"/>
</dbReference>
<comment type="similarity">
    <text evidence="3 7">Belongs to the IspD/TarI cytidylyltransferase family. IspD subfamily.</text>
</comment>
<dbReference type="InterPro" id="IPR001228">
    <property type="entry name" value="IspD"/>
</dbReference>
<sequence length="229" mass="24774">MKVAAVIPAAGQGVRMGTNVPKQFLTLCGKPILQHTLEAFERCGVVNEVVLAVPASDLDMVRELAESVSTKIKNVVVGGKQRQDSVCNGFHALDADTDIVVVHDGVRPFIQPEHIEASIAAARVDGAAIVAIPVSDTIKKVNKEQFVEGIVDRNGLWRMQTPQTFRYALLKEAYENAAADGYYGTDEGSLIERLGRPLKIITGSELNIKITRSEDLALGEKIAELLLEG</sequence>
<protein>
    <recommendedName>
        <fullName evidence="7">2-C-methyl-D-erythritol 4-phosphate cytidylyltransferase</fullName>
        <ecNumber evidence="7">2.7.7.60</ecNumber>
    </recommendedName>
    <alternativeName>
        <fullName evidence="7">4-diphosphocytidyl-2C-methyl-D-erythritol synthase</fullName>
    </alternativeName>
    <alternativeName>
        <fullName evidence="7">MEP cytidylyltransferase</fullName>
        <shortName evidence="7">MCT</shortName>
    </alternativeName>
</protein>
<feature type="site" description="Positions MEP for the nucleophilic attack" evidence="7">
    <location>
        <position position="209"/>
    </location>
</feature>
<dbReference type="PANTHER" id="PTHR32125">
    <property type="entry name" value="2-C-METHYL-D-ERYTHRITOL 4-PHOSPHATE CYTIDYLYLTRANSFERASE, CHLOROPLASTIC"/>
    <property type="match status" value="1"/>
</dbReference>
<dbReference type="RefSeq" id="WP_005008356.1">
    <property type="nucleotide sequence ID" value="NZ_HG422173.1"/>
</dbReference>
<dbReference type="InterPro" id="IPR029044">
    <property type="entry name" value="Nucleotide-diphossugar_trans"/>
</dbReference>
<name>M1ZBE0_NITG3</name>
<reference evidence="8 9" key="1">
    <citation type="journal article" date="2013" name="Front. Microbiol.">
        <title>The genome of Nitrospina gracilis illuminates the metabolism and evolution of the major marine nitrite oxidizer.</title>
        <authorList>
            <person name="Luecker S."/>
            <person name="Nowka B."/>
            <person name="Rattei T."/>
            <person name="Spieck E."/>
            <person name="and Daims H."/>
        </authorList>
    </citation>
    <scope>NUCLEOTIDE SEQUENCE [LARGE SCALE GENOMIC DNA]</scope>
    <source>
        <strain evidence="8 9">3/211</strain>
    </source>
</reference>
<evidence type="ECO:0000313" key="8">
    <source>
        <dbReference type="EMBL" id="CCQ90624.1"/>
    </source>
</evidence>
<dbReference type="PANTHER" id="PTHR32125:SF4">
    <property type="entry name" value="2-C-METHYL-D-ERYTHRITOL 4-PHOSPHATE CYTIDYLYLTRANSFERASE, CHLOROPLASTIC"/>
    <property type="match status" value="1"/>
</dbReference>
<comment type="catalytic activity">
    <reaction evidence="1 7">
        <text>2-C-methyl-D-erythritol 4-phosphate + CTP + H(+) = 4-CDP-2-C-methyl-D-erythritol + diphosphate</text>
        <dbReference type="Rhea" id="RHEA:13429"/>
        <dbReference type="ChEBI" id="CHEBI:15378"/>
        <dbReference type="ChEBI" id="CHEBI:33019"/>
        <dbReference type="ChEBI" id="CHEBI:37563"/>
        <dbReference type="ChEBI" id="CHEBI:57823"/>
        <dbReference type="ChEBI" id="CHEBI:58262"/>
        <dbReference type="EC" id="2.7.7.60"/>
    </reaction>
</comment>
<dbReference type="InterPro" id="IPR034683">
    <property type="entry name" value="IspD/TarI"/>
</dbReference>
<feature type="site" description="Transition state stabilizer" evidence="7">
    <location>
        <position position="22"/>
    </location>
</feature>
<dbReference type="Gene3D" id="3.90.550.10">
    <property type="entry name" value="Spore Coat Polysaccharide Biosynthesis Protein SpsA, Chain A"/>
    <property type="match status" value="1"/>
</dbReference>
<dbReference type="HAMAP" id="MF_00108">
    <property type="entry name" value="IspD"/>
    <property type="match status" value="1"/>
</dbReference>
<dbReference type="SUPFAM" id="SSF53448">
    <property type="entry name" value="Nucleotide-diphospho-sugar transferases"/>
    <property type="match status" value="1"/>
</dbReference>
<evidence type="ECO:0000256" key="4">
    <source>
        <dbReference type="ARBA" id="ARBA00022679"/>
    </source>
</evidence>
<evidence type="ECO:0000256" key="1">
    <source>
        <dbReference type="ARBA" id="ARBA00001282"/>
    </source>
</evidence>
<dbReference type="PROSITE" id="PS01295">
    <property type="entry name" value="ISPD"/>
    <property type="match status" value="1"/>
</dbReference>
<keyword evidence="5 7" id="KW-0548">Nucleotidyltransferase</keyword>
<feature type="site" description="Transition state stabilizer" evidence="7">
    <location>
        <position position="15"/>
    </location>
</feature>
<dbReference type="EMBL" id="CAQJ01000037">
    <property type="protein sequence ID" value="CCQ90624.1"/>
    <property type="molecule type" value="Genomic_DNA"/>
</dbReference>
<keyword evidence="4 7" id="KW-0808">Transferase</keyword>
<evidence type="ECO:0000256" key="2">
    <source>
        <dbReference type="ARBA" id="ARBA00004787"/>
    </source>
</evidence>
<organism evidence="8 9">
    <name type="scientific">Nitrospina gracilis (strain 3/211)</name>
    <dbReference type="NCBI Taxonomy" id="1266370"/>
    <lineage>
        <taxon>Bacteria</taxon>
        <taxon>Pseudomonadati</taxon>
        <taxon>Nitrospinota/Tectimicrobiota group</taxon>
        <taxon>Nitrospinota</taxon>
        <taxon>Nitrospinia</taxon>
        <taxon>Nitrospinales</taxon>
        <taxon>Nitrospinaceae</taxon>
        <taxon>Nitrospina</taxon>
    </lineage>
</organism>
<comment type="caution">
    <text evidence="8">The sequence shown here is derived from an EMBL/GenBank/DDBJ whole genome shotgun (WGS) entry which is preliminary data.</text>
</comment>
<dbReference type="HOGENOM" id="CLU_061281_2_2_0"/>
<dbReference type="Pfam" id="PF01128">
    <property type="entry name" value="IspD"/>
    <property type="match status" value="1"/>
</dbReference>
<dbReference type="FunFam" id="3.90.550.10:FF:000003">
    <property type="entry name" value="2-C-methyl-D-erythritol 4-phosphate cytidylyltransferase"/>
    <property type="match status" value="1"/>
</dbReference>
<gene>
    <name evidence="7 8" type="primary">ispD</name>
    <name evidence="8" type="ORF">NITGR_330022</name>
</gene>
<accession>M1ZBE0</accession>
<dbReference type="UniPathway" id="UPA00056">
    <property type="reaction ID" value="UER00093"/>
</dbReference>
<feature type="site" description="Positions MEP for the nucleophilic attack" evidence="7">
    <location>
        <position position="153"/>
    </location>
</feature>